<dbReference type="PANTHER" id="PTHR40396:SF1">
    <property type="entry name" value="ATPASE AAA-TYPE CORE DOMAIN-CONTAINING PROTEIN"/>
    <property type="match status" value="1"/>
</dbReference>
<sequence>MNFYIIGNRDQDSLSTRLAPYFLLKEDMWNDYDYRTQFYVSFIDEKYVKHDFGFLKIAFDDDWKNKLNKDEPLNYVKFIPRKFTKLERGFYSIGDVYFYKKLNEFFDVEKVKFILNSLSDLAVNLSTLDEALSKNLSVIRISLMRDYKEDEVRNKINRMANGGVELTPYYFYFNYFINDDESRKLDFRVKPNSLPPTNIHIIIGGNGVGKTTFLNNILREYFEGGIDYSLTHGSNVNLLQNLVVVSYSPFDRLFQGVDLDAVNASKYSYIGLREDPTVHRTENYKNISSTNKDFIISIFKCKFSEILRKKWLKLIEILEIDGYFANRNLSKLMDSVNISILRDKDINVNDLSESQEKEILEKNKKLIERFNDFSSGHKIILLSLTKLVVDVVEKSLVIYDEPETYLHPPLISAYIRALSWLMIERNAVAVIATHSPVILQEVPRKSVWVISREGDEFGADRPPIETFGESVSTLTKEVFNLKSKKSGFYTLLEDTAKRIFDENSSLSLNKLYDLVVEKFNGEVGDEAQSIIISIINKMKKEND</sequence>
<accession>A0ABD7F892</accession>
<dbReference type="Pfam" id="PF13304">
    <property type="entry name" value="AAA_21"/>
    <property type="match status" value="1"/>
</dbReference>
<evidence type="ECO:0000313" key="3">
    <source>
        <dbReference type="Proteomes" id="UP000827069"/>
    </source>
</evidence>
<evidence type="ECO:0000259" key="1">
    <source>
        <dbReference type="Pfam" id="PF13304"/>
    </source>
</evidence>
<organism evidence="2 3">
    <name type="scientific">Acinetobacter septicus</name>
    <dbReference type="NCBI Taxonomy" id="465797"/>
    <lineage>
        <taxon>Bacteria</taxon>
        <taxon>Pseudomonadati</taxon>
        <taxon>Pseudomonadota</taxon>
        <taxon>Gammaproteobacteria</taxon>
        <taxon>Moraxellales</taxon>
        <taxon>Moraxellaceae</taxon>
        <taxon>Acinetobacter</taxon>
    </lineage>
</organism>
<dbReference type="SUPFAM" id="SSF52540">
    <property type="entry name" value="P-loop containing nucleoside triphosphate hydrolases"/>
    <property type="match status" value="1"/>
</dbReference>
<proteinExistence type="predicted"/>
<dbReference type="Proteomes" id="UP000827069">
    <property type="component" value="Chromosome"/>
</dbReference>
<reference evidence="2 3" key="1">
    <citation type="submission" date="2021-07" db="EMBL/GenBank/DDBJ databases">
        <title>FDA dAtabase for Regulatory Grade micrObial Sequences (FDA-ARGOS): Supporting development and validation of Infectious Disease Dx tests.</title>
        <authorList>
            <person name="Sproer C."/>
            <person name="Gronow S."/>
            <person name="Severitt S."/>
            <person name="Schroder I."/>
            <person name="Tallon L."/>
            <person name="Sadzewicz L."/>
            <person name="Zhao X."/>
            <person name="Boylan J."/>
            <person name="Ott S."/>
            <person name="Bowen H."/>
            <person name="Vavikolanu K."/>
            <person name="Mehta A."/>
            <person name="Aluvathingal J."/>
            <person name="Nadendla S."/>
            <person name="Lowell S."/>
            <person name="Myers T."/>
            <person name="Yan Y."/>
        </authorList>
    </citation>
    <scope>NUCLEOTIDE SEQUENCE [LARGE SCALE GENOMIC DNA]</scope>
    <source>
        <strain evidence="2 3">FDAARGOS_1401</strain>
    </source>
</reference>
<dbReference type="PANTHER" id="PTHR40396">
    <property type="entry name" value="ATPASE-LIKE PROTEIN"/>
    <property type="match status" value="1"/>
</dbReference>
<gene>
    <name evidence="2" type="ORF">I6L31_07420</name>
</gene>
<dbReference type="AlphaFoldDB" id="A0ABD7F892"/>
<feature type="domain" description="ATPase AAA-type core" evidence="1">
    <location>
        <begin position="325"/>
        <end position="439"/>
    </location>
</feature>
<dbReference type="InterPro" id="IPR027417">
    <property type="entry name" value="P-loop_NTPase"/>
</dbReference>
<protein>
    <submittedName>
        <fullName evidence="2">AAA family ATPase</fullName>
    </submittedName>
</protein>
<keyword evidence="3" id="KW-1185">Reference proteome</keyword>
<evidence type="ECO:0000313" key="2">
    <source>
        <dbReference type="EMBL" id="QXZ24551.1"/>
    </source>
</evidence>
<dbReference type="RefSeq" id="WP_005002195.1">
    <property type="nucleotide sequence ID" value="NZ_CP079898.1"/>
</dbReference>
<dbReference type="Gene3D" id="3.40.50.300">
    <property type="entry name" value="P-loop containing nucleotide triphosphate hydrolases"/>
    <property type="match status" value="1"/>
</dbReference>
<dbReference type="InterPro" id="IPR003959">
    <property type="entry name" value="ATPase_AAA_core"/>
</dbReference>
<name>A0ABD7F892_9GAMM</name>
<dbReference type="EMBL" id="CP079898">
    <property type="protein sequence ID" value="QXZ24551.1"/>
    <property type="molecule type" value="Genomic_DNA"/>
</dbReference>